<evidence type="ECO:0000313" key="5">
    <source>
        <dbReference type="EMBL" id="EHK98584.1"/>
    </source>
</evidence>
<keyword evidence="3 4" id="KW-0326">Glycosidase</keyword>
<dbReference type="Pfam" id="PF04616">
    <property type="entry name" value="Glyco_hydro_43"/>
    <property type="match status" value="1"/>
</dbReference>
<dbReference type="HOGENOM" id="CLU_806662_0_0_1"/>
<organism evidence="5 6">
    <name type="scientific">Glarea lozoyensis (strain ATCC 74030 / MF5533)</name>
    <dbReference type="NCBI Taxonomy" id="1104152"/>
    <lineage>
        <taxon>Eukaryota</taxon>
        <taxon>Fungi</taxon>
        <taxon>Dikarya</taxon>
        <taxon>Ascomycota</taxon>
        <taxon>Pezizomycotina</taxon>
        <taxon>Leotiomycetes</taxon>
        <taxon>Helotiales</taxon>
        <taxon>Helotiaceae</taxon>
        <taxon>Glarea</taxon>
    </lineage>
</organism>
<dbReference type="OrthoDB" id="408373at2759"/>
<reference evidence="5 6" key="1">
    <citation type="journal article" date="2012" name="Eukaryot. Cell">
        <title>Genome sequence of the fungus Glarea lozoyensis: the first genome sequence of a species from the Helotiaceae family.</title>
        <authorList>
            <person name="Youssar L."/>
            <person name="Gruening B.A."/>
            <person name="Erxleben A."/>
            <person name="Guenther S."/>
            <person name="Huettel W."/>
        </authorList>
    </citation>
    <scope>NUCLEOTIDE SEQUENCE [LARGE SCALE GENOMIC DNA]</scope>
    <source>
        <strain evidence="6">ATCC 74030 / MF5533</strain>
    </source>
</reference>
<dbReference type="AlphaFoldDB" id="H0ES95"/>
<keyword evidence="6" id="KW-1185">Reference proteome</keyword>
<evidence type="ECO:0000256" key="1">
    <source>
        <dbReference type="ARBA" id="ARBA00009865"/>
    </source>
</evidence>
<evidence type="ECO:0000256" key="4">
    <source>
        <dbReference type="RuleBase" id="RU361187"/>
    </source>
</evidence>
<protein>
    <submittedName>
        <fullName evidence="5">Putative Xylosidase/arabinosidase</fullName>
    </submittedName>
</protein>
<sequence length="344" mass="37776">MRYRNVRPGIQMFTIDLKTGASGPVHNIWNGTGASAPEGPHIYKKDTFYYLLIAEGGTGSGHMVTMARAKNISGPYESYQQNPVLTNGGEGFLFQNLGHADLFQDERHKWWAVALSVRQAPDGSLFPYFRVRGITTVPAFVSPTIAQIPVPKRWRTKSLSFGIEATSLTHYAMSVAPTGEEKERIIVGYANGLGLTWGFTGALLGVYATTNGAQGNFSASNLVGHVQYPWETRGSEAVSCRARCHLEHESANKPTTPLQNVYKVMNSRSSSIHVPRPSSLRRPSVTSRLSFAISNAEQGEANAAVSSTEHQIVEEIDEIKRYEDFTTIGKLSASQPQKTRIDNN</sequence>
<dbReference type="InterPro" id="IPR023296">
    <property type="entry name" value="Glyco_hydro_beta-prop_sf"/>
</dbReference>
<dbReference type="PANTHER" id="PTHR42812:SF17">
    <property type="entry name" value="BETA-XYLOSIDASE C-TERMINAL CONCANAVALIN A-LIKE DOMAIN-CONTAINING PROTEIN-RELATED"/>
    <property type="match status" value="1"/>
</dbReference>
<dbReference type="Gene3D" id="2.115.10.20">
    <property type="entry name" value="Glycosyl hydrolase domain, family 43"/>
    <property type="match status" value="1"/>
</dbReference>
<comment type="caution">
    <text evidence="5">The sequence shown here is derived from an EMBL/GenBank/DDBJ whole genome shotgun (WGS) entry which is preliminary data.</text>
</comment>
<keyword evidence="2 4" id="KW-0378">Hydrolase</keyword>
<evidence type="ECO:0000256" key="3">
    <source>
        <dbReference type="ARBA" id="ARBA00023295"/>
    </source>
</evidence>
<evidence type="ECO:0000256" key="2">
    <source>
        <dbReference type="ARBA" id="ARBA00022801"/>
    </source>
</evidence>
<dbReference type="GO" id="GO:0005975">
    <property type="term" value="P:carbohydrate metabolic process"/>
    <property type="evidence" value="ECO:0007669"/>
    <property type="project" value="InterPro"/>
</dbReference>
<name>H0ES95_GLAL7</name>
<gene>
    <name evidence="5" type="ORF">M7I_5573</name>
</gene>
<proteinExistence type="inferred from homology"/>
<dbReference type="SUPFAM" id="SSF75005">
    <property type="entry name" value="Arabinanase/levansucrase/invertase"/>
    <property type="match status" value="1"/>
</dbReference>
<evidence type="ECO:0000313" key="6">
    <source>
        <dbReference type="Proteomes" id="UP000005446"/>
    </source>
</evidence>
<dbReference type="InterPro" id="IPR006710">
    <property type="entry name" value="Glyco_hydro_43"/>
</dbReference>
<dbReference type="EMBL" id="AGUE01000142">
    <property type="protein sequence ID" value="EHK98584.1"/>
    <property type="molecule type" value="Genomic_DNA"/>
</dbReference>
<comment type="similarity">
    <text evidence="1 4">Belongs to the glycosyl hydrolase 43 family.</text>
</comment>
<dbReference type="GO" id="GO:0004553">
    <property type="term" value="F:hydrolase activity, hydrolyzing O-glycosyl compounds"/>
    <property type="evidence" value="ECO:0007669"/>
    <property type="project" value="InterPro"/>
</dbReference>
<accession>H0ES95</accession>
<dbReference type="Proteomes" id="UP000005446">
    <property type="component" value="Unassembled WGS sequence"/>
</dbReference>
<dbReference type="PANTHER" id="PTHR42812">
    <property type="entry name" value="BETA-XYLOSIDASE"/>
    <property type="match status" value="1"/>
</dbReference>
<dbReference type="InParanoid" id="H0ES95"/>
<dbReference type="InterPro" id="IPR051795">
    <property type="entry name" value="Glycosyl_Hydrlase_43"/>
</dbReference>